<dbReference type="Proteomes" id="UP001497623">
    <property type="component" value="Unassembled WGS sequence"/>
</dbReference>
<accession>A0AAV2PML3</accession>
<dbReference type="InterPro" id="IPR050726">
    <property type="entry name" value="mGluR"/>
</dbReference>
<evidence type="ECO:0000313" key="2">
    <source>
        <dbReference type="EMBL" id="CAL4062076.1"/>
    </source>
</evidence>
<proteinExistence type="predicted"/>
<reference evidence="2 3" key="1">
    <citation type="submission" date="2024-05" db="EMBL/GenBank/DDBJ databases">
        <authorList>
            <person name="Wallberg A."/>
        </authorList>
    </citation>
    <scope>NUCLEOTIDE SEQUENCE [LARGE SCALE GENOMIC DNA]</scope>
</reference>
<keyword evidence="3" id="KW-1185">Reference proteome</keyword>
<dbReference type="SUPFAM" id="SSF53822">
    <property type="entry name" value="Periplasmic binding protein-like I"/>
    <property type="match status" value="1"/>
</dbReference>
<keyword evidence="1" id="KW-0325">Glycoprotein</keyword>
<feature type="non-terminal residue" evidence="2">
    <location>
        <position position="1"/>
    </location>
</feature>
<organism evidence="2 3">
    <name type="scientific">Meganyctiphanes norvegica</name>
    <name type="common">Northern krill</name>
    <name type="synonym">Thysanopoda norvegica</name>
    <dbReference type="NCBI Taxonomy" id="48144"/>
    <lineage>
        <taxon>Eukaryota</taxon>
        <taxon>Metazoa</taxon>
        <taxon>Ecdysozoa</taxon>
        <taxon>Arthropoda</taxon>
        <taxon>Crustacea</taxon>
        <taxon>Multicrustacea</taxon>
        <taxon>Malacostraca</taxon>
        <taxon>Eumalacostraca</taxon>
        <taxon>Eucarida</taxon>
        <taxon>Euphausiacea</taxon>
        <taxon>Euphausiidae</taxon>
        <taxon>Meganyctiphanes</taxon>
    </lineage>
</organism>
<evidence type="ECO:0000313" key="3">
    <source>
        <dbReference type="Proteomes" id="UP001497623"/>
    </source>
</evidence>
<dbReference type="InterPro" id="IPR028082">
    <property type="entry name" value="Peripla_BP_I"/>
</dbReference>
<dbReference type="AlphaFoldDB" id="A0AAV2PML3"/>
<evidence type="ECO:0000256" key="1">
    <source>
        <dbReference type="ARBA" id="ARBA00023180"/>
    </source>
</evidence>
<gene>
    <name evidence="2" type="ORF">MNOR_LOCUS2375</name>
</gene>
<dbReference type="Gene3D" id="3.40.50.2300">
    <property type="match status" value="1"/>
</dbReference>
<dbReference type="PANTHER" id="PTHR24060">
    <property type="entry name" value="METABOTROPIC GLUTAMATE RECEPTOR"/>
    <property type="match status" value="1"/>
</dbReference>
<sequence>SVAASVTADVTFRRVLRSALLEGGVSSVVVVATGRTLKMVLRAMRAEAALSRQVDWIFSDLPNEDLDLFRELSGLMKGIFVASFSPRTFDKFEDHWQSLQDINGRRSKESEWILSYLQQVKKCRLKDTPLSEHDHDDEGMPLRECRNLHVRDDDLDVLVRAHSVLPAVHGAFTIFNALKSAWKLKCRNRKGICSELQELNHKELLEDYLVPLKFRHDGPGSRSPAGLKGGKDRLDHAGHLTDVAMGLYRIISTTGGENVTIGE</sequence>
<dbReference type="EMBL" id="CAXKWB010000717">
    <property type="protein sequence ID" value="CAL4062076.1"/>
    <property type="molecule type" value="Genomic_DNA"/>
</dbReference>
<name>A0AAV2PML3_MEGNR</name>
<protein>
    <submittedName>
        <fullName evidence="2">Uncharacterized protein</fullName>
    </submittedName>
</protein>
<feature type="non-terminal residue" evidence="2">
    <location>
        <position position="263"/>
    </location>
</feature>
<comment type="caution">
    <text evidence="2">The sequence shown here is derived from an EMBL/GenBank/DDBJ whole genome shotgun (WGS) entry which is preliminary data.</text>
</comment>